<dbReference type="AlphaFoldDB" id="A0A135RN33"/>
<dbReference type="EMBL" id="JEMN01001870">
    <property type="protein sequence ID" value="KXH25096.1"/>
    <property type="molecule type" value="Genomic_DNA"/>
</dbReference>
<protein>
    <submittedName>
        <fullName evidence="2">Uncharacterized protein</fullName>
    </submittedName>
</protein>
<gene>
    <name evidence="2" type="ORF">CNYM01_14019</name>
</gene>
<evidence type="ECO:0000313" key="3">
    <source>
        <dbReference type="Proteomes" id="UP000070054"/>
    </source>
</evidence>
<keyword evidence="3" id="KW-1185">Reference proteome</keyword>
<proteinExistence type="predicted"/>
<accession>A0A135RN33</accession>
<reference evidence="2 3" key="1">
    <citation type="submission" date="2014-02" db="EMBL/GenBank/DDBJ databases">
        <title>The genome sequence of Colletotrichum nymphaeae SA-01.</title>
        <authorList>
            <person name="Baroncelli R."/>
            <person name="Thon M.R."/>
        </authorList>
    </citation>
    <scope>NUCLEOTIDE SEQUENCE [LARGE SCALE GENOMIC DNA]</scope>
    <source>
        <strain evidence="2 3">SA-01</strain>
    </source>
</reference>
<comment type="caution">
    <text evidence="2">The sequence shown here is derived from an EMBL/GenBank/DDBJ whole genome shotgun (WGS) entry which is preliminary data.</text>
</comment>
<sequence length="117" mass="12574">MAPIKQNVASRSMKNRIAVRPAKPPVKRLLRKGPLLGSWSRPIVLDDVSGPGGCKHSPIIIEADSEYGGSISKPIELEDDSGDDGSRSNPIVILDDPVHEPDQDSFAGTLKSFTEAE</sequence>
<name>A0A135RN33_9PEZI</name>
<feature type="region of interest" description="Disordered" evidence="1">
    <location>
        <begin position="70"/>
        <end position="117"/>
    </location>
</feature>
<dbReference type="Proteomes" id="UP000070054">
    <property type="component" value="Unassembled WGS sequence"/>
</dbReference>
<organism evidence="2 3">
    <name type="scientific">Colletotrichum nymphaeae SA-01</name>
    <dbReference type="NCBI Taxonomy" id="1460502"/>
    <lineage>
        <taxon>Eukaryota</taxon>
        <taxon>Fungi</taxon>
        <taxon>Dikarya</taxon>
        <taxon>Ascomycota</taxon>
        <taxon>Pezizomycotina</taxon>
        <taxon>Sordariomycetes</taxon>
        <taxon>Hypocreomycetidae</taxon>
        <taxon>Glomerellales</taxon>
        <taxon>Glomerellaceae</taxon>
        <taxon>Colletotrichum</taxon>
        <taxon>Colletotrichum acutatum species complex</taxon>
    </lineage>
</organism>
<evidence type="ECO:0000256" key="1">
    <source>
        <dbReference type="SAM" id="MobiDB-lite"/>
    </source>
</evidence>
<dbReference type="OrthoDB" id="10459455at2759"/>
<evidence type="ECO:0000313" key="2">
    <source>
        <dbReference type="EMBL" id="KXH25096.1"/>
    </source>
</evidence>
<feature type="region of interest" description="Disordered" evidence="1">
    <location>
        <begin position="1"/>
        <end position="21"/>
    </location>
</feature>